<protein>
    <submittedName>
        <fullName evidence="4">Putative AT-hook-containing transcription factor</fullName>
    </submittedName>
</protein>
<evidence type="ECO:0000259" key="3">
    <source>
        <dbReference type="Pfam" id="PF12443"/>
    </source>
</evidence>
<feature type="region of interest" description="Disordered" evidence="2">
    <location>
        <begin position="1"/>
        <end position="50"/>
    </location>
</feature>
<dbReference type="PANTHER" id="PTHR21510">
    <property type="entry name" value="AKNA DOMAIN-CONTAINING PROTEIN"/>
    <property type="match status" value="1"/>
</dbReference>
<feature type="compositionally biased region" description="Acidic residues" evidence="2">
    <location>
        <begin position="1"/>
        <end position="12"/>
    </location>
</feature>
<feature type="compositionally biased region" description="Basic and acidic residues" evidence="2">
    <location>
        <begin position="156"/>
        <end position="177"/>
    </location>
</feature>
<feature type="compositionally biased region" description="Low complexity" evidence="2">
    <location>
        <begin position="617"/>
        <end position="635"/>
    </location>
</feature>
<feature type="compositionally biased region" description="Basic and acidic residues" evidence="2">
    <location>
        <begin position="900"/>
        <end position="909"/>
    </location>
</feature>
<dbReference type="Pfam" id="PF12443">
    <property type="entry name" value="AKNA"/>
    <property type="match status" value="1"/>
</dbReference>
<feature type="compositionally biased region" description="Basic and acidic residues" evidence="2">
    <location>
        <begin position="1059"/>
        <end position="1070"/>
    </location>
</feature>
<feature type="compositionally biased region" description="Basic and acidic residues" evidence="2">
    <location>
        <begin position="799"/>
        <end position="817"/>
    </location>
</feature>
<feature type="compositionally biased region" description="Polar residues" evidence="2">
    <location>
        <begin position="714"/>
        <end position="725"/>
    </location>
</feature>
<sequence>MTEEEEEDDGEEEGKRETQEQTGTSEELGAANDSTWSFLNREERNRSASASALPHILHFTAEEIASAPGIEAEAFPETGFTESYSSHANLSSSPRRPPSRSETQQLLELPEQVTAKSYSGAWDGHQKQPGRSQGKTRPSTPEAATRSGIPSLVRADALKFRRSPDGEPRTRAAEGNESRNLPLTYSTPDFSKVEPRVRFPKGGYKPPASKRDSSLGSPDPSAAFKSPADAVKEVLLNCPVLTVPQEIRCCQEAIRLIEQLQEEYNILLTKYAESENTIDRLRLGARVNLYSEPPKPGYLVQSGLNRNASKVMTLDRAPPQRAEFNSTQRAEVNTASLQPNGLDAHQSLDVGQQLAKILYGQADQFLQQLQTFDDLLRRKTLKPSEQVKRLSQLAEGLNSLERGYLFARDEHKLLQQRGEHVSHFDRERELEGLIFQCGLHMDELKEQVEQTRREQPSCEAPSTPPPQPSPPSVPSPSSVPSEGGGTLTHPQSPPVPLLVDPGMAAELEVSSASEEGVEETDDEETLNSLYLKPLSVKQTRFEDFSMSMDHYGSFQELPRTFDHGLREGALLFTQPGDEETERWTQRSGNVGVQKGLPQRRAESDHRDPPVGINAQQSSRSSLPPSRGPGPSTLLPAHRPSSHRRLEGVKSHSSSSQSSLGEIPASERRNSQLHTGGRRAPPQDGIITPETDSGFVCSESSRLTPAAAPSPVHQRASQRVLAQQDGSAGRLHTDPVSAASPASSLSHRRTAAEIRASRPVSPDQSSGSRQRQRTRTVSCSPQPRVSWTELPRVDGGARLTESDSTHTVSDEEQRDHYTESVNSHHSSHLSSSSTAPRHHGNSLREAANHHDTVRTLQAEVTRLTERLDSRLRHETPLRSVRASPSVQQNYTHHLTSTPRVRPQERRPRDVSRRRRARRRFDEDECILRQTAREQSPSVDRKPPQRDVFTGSEVELPTPKPRSRTSRRTKTTTVASGSCFSHTTPVRSKRSHSRQHPVVSIQVSNAPDEPDSGNHQDPVLCPKCSLRRSERPVGGNSQSTPSSSSSCRHCPLCGRLESHRVTEPDSHEDSDSSTHTSRQTAESPDRTASSRHAPTSSRPSPPPPQCMLVSPPLLMYSVPVHVSPSNNAGTSPGVRGHREARGWTSGSMDDSLNRAIRAARKMKRTSGHMAHSLASGLQYQDQLTQSCRY</sequence>
<feature type="compositionally biased region" description="Polar residues" evidence="2">
    <location>
        <begin position="774"/>
        <end position="784"/>
    </location>
</feature>
<dbReference type="InterPro" id="IPR052655">
    <property type="entry name" value="AKNA_Centrosome-Trans_reg"/>
</dbReference>
<feature type="compositionally biased region" description="Pro residues" evidence="2">
    <location>
        <begin position="462"/>
        <end position="474"/>
    </location>
</feature>
<feature type="region of interest" description="Disordered" evidence="2">
    <location>
        <begin position="1059"/>
        <end position="1108"/>
    </location>
</feature>
<feature type="region of interest" description="Disordered" evidence="2">
    <location>
        <begin position="447"/>
        <end position="499"/>
    </location>
</feature>
<evidence type="ECO:0000313" key="5">
    <source>
        <dbReference type="Proteomes" id="UP000246464"/>
    </source>
</evidence>
<keyword evidence="5" id="KW-1185">Reference proteome</keyword>
<feature type="compositionally biased region" description="Polar residues" evidence="2">
    <location>
        <begin position="129"/>
        <end position="139"/>
    </location>
</feature>
<dbReference type="STRING" id="52904.ENSSMAP00000023871"/>
<proteinExistence type="predicted"/>
<feature type="coiled-coil region" evidence="1">
    <location>
        <begin position="250"/>
        <end position="277"/>
    </location>
</feature>
<gene>
    <name evidence="4" type="ORF">SMAX5B_015064</name>
</gene>
<feature type="region of interest" description="Disordered" evidence="2">
    <location>
        <begin position="1001"/>
        <end position="1020"/>
    </location>
</feature>
<evidence type="ECO:0000313" key="4">
    <source>
        <dbReference type="EMBL" id="AWP14958.1"/>
    </source>
</evidence>
<feature type="compositionally biased region" description="Polar residues" evidence="2">
    <location>
        <begin position="178"/>
        <end position="189"/>
    </location>
</feature>
<feature type="compositionally biased region" description="Basic and acidic residues" evidence="2">
    <location>
        <begin position="447"/>
        <end position="456"/>
    </location>
</feature>
<feature type="region of interest" description="Disordered" evidence="2">
    <location>
        <begin position="866"/>
        <end position="996"/>
    </location>
</feature>
<feature type="compositionally biased region" description="Basic and acidic residues" evidence="2">
    <location>
        <begin position="866"/>
        <end position="875"/>
    </location>
</feature>
<feature type="region of interest" description="Disordered" evidence="2">
    <location>
        <begin position="70"/>
        <end position="224"/>
    </location>
</feature>
<feature type="compositionally biased region" description="Low complexity" evidence="2">
    <location>
        <begin position="1035"/>
        <end position="1044"/>
    </location>
</feature>
<dbReference type="GO" id="GO:0060234">
    <property type="term" value="P:neuroblast delamination"/>
    <property type="evidence" value="ECO:0007669"/>
    <property type="project" value="TreeGrafter"/>
</dbReference>
<accession>A0A2U9CEP0</accession>
<dbReference type="GO" id="GO:0001837">
    <property type="term" value="P:epithelial to mesenchymal transition"/>
    <property type="evidence" value="ECO:0007669"/>
    <property type="project" value="TreeGrafter"/>
</dbReference>
<feature type="compositionally biased region" description="Polar residues" evidence="2">
    <location>
        <begin position="881"/>
        <end position="897"/>
    </location>
</feature>
<dbReference type="Proteomes" id="UP000246464">
    <property type="component" value="Chromosome 16"/>
</dbReference>
<feature type="domain" description="AKNA" evidence="3">
    <location>
        <begin position="400"/>
        <end position="477"/>
    </location>
</feature>
<feature type="compositionally biased region" description="Polar residues" evidence="2">
    <location>
        <begin position="80"/>
        <end position="90"/>
    </location>
</feature>
<evidence type="ECO:0000256" key="1">
    <source>
        <dbReference type="SAM" id="Coils"/>
    </source>
</evidence>
<keyword evidence="1" id="KW-0175">Coiled coil</keyword>
<feature type="compositionally biased region" description="Low complexity" evidence="2">
    <location>
        <begin position="1084"/>
        <end position="1096"/>
    </location>
</feature>
<dbReference type="GO" id="GO:0005813">
    <property type="term" value="C:centrosome"/>
    <property type="evidence" value="ECO:0007669"/>
    <property type="project" value="TreeGrafter"/>
</dbReference>
<organism evidence="4 5">
    <name type="scientific">Scophthalmus maximus</name>
    <name type="common">Turbot</name>
    <name type="synonym">Psetta maxima</name>
    <dbReference type="NCBI Taxonomy" id="52904"/>
    <lineage>
        <taxon>Eukaryota</taxon>
        <taxon>Metazoa</taxon>
        <taxon>Chordata</taxon>
        <taxon>Craniata</taxon>
        <taxon>Vertebrata</taxon>
        <taxon>Euteleostomi</taxon>
        <taxon>Actinopterygii</taxon>
        <taxon>Neopterygii</taxon>
        <taxon>Teleostei</taxon>
        <taxon>Neoteleostei</taxon>
        <taxon>Acanthomorphata</taxon>
        <taxon>Carangaria</taxon>
        <taxon>Pleuronectiformes</taxon>
        <taxon>Pleuronectoidei</taxon>
        <taxon>Scophthalmidae</taxon>
        <taxon>Scophthalmus</taxon>
    </lineage>
</organism>
<dbReference type="PANTHER" id="PTHR21510:SF15">
    <property type="entry name" value="MICROTUBULE ORGANIZATION PROTEIN AKNA"/>
    <property type="match status" value="1"/>
</dbReference>
<feature type="compositionally biased region" description="Basic residues" evidence="2">
    <location>
        <begin position="959"/>
        <end position="968"/>
    </location>
</feature>
<feature type="region of interest" description="Disordered" evidence="2">
    <location>
        <begin position="572"/>
        <end position="853"/>
    </location>
</feature>
<dbReference type="InterPro" id="IPR022150">
    <property type="entry name" value="AKNA_dom"/>
</dbReference>
<dbReference type="EMBL" id="CP026258">
    <property type="protein sequence ID" value="AWP14958.1"/>
    <property type="molecule type" value="Genomic_DNA"/>
</dbReference>
<feature type="compositionally biased region" description="Basic and acidic residues" evidence="2">
    <location>
        <begin position="599"/>
        <end position="608"/>
    </location>
</feature>
<feature type="region of interest" description="Disordered" evidence="2">
    <location>
        <begin position="1025"/>
        <end position="1047"/>
    </location>
</feature>
<feature type="region of interest" description="Disordered" evidence="2">
    <location>
        <begin position="1124"/>
        <end position="1146"/>
    </location>
</feature>
<evidence type="ECO:0000256" key="2">
    <source>
        <dbReference type="SAM" id="MobiDB-lite"/>
    </source>
</evidence>
<dbReference type="AlphaFoldDB" id="A0A2U9CEP0"/>
<dbReference type="GO" id="GO:0021849">
    <property type="term" value="P:neuroblast division in subventricular zone"/>
    <property type="evidence" value="ECO:0007669"/>
    <property type="project" value="TreeGrafter"/>
</dbReference>
<name>A0A2U9CEP0_SCOMX</name>
<feature type="compositionally biased region" description="Polar residues" evidence="2">
    <location>
        <begin position="972"/>
        <end position="984"/>
    </location>
</feature>
<reference evidence="4 5" key="1">
    <citation type="submission" date="2017-12" db="EMBL/GenBank/DDBJ databases">
        <title>Integrating genomic resources of turbot (Scophthalmus maximus) in depth evaluation of genetic and physical mapping variation across individuals.</title>
        <authorList>
            <person name="Martinez P."/>
        </authorList>
    </citation>
    <scope>NUCLEOTIDE SEQUENCE [LARGE SCALE GENOMIC DNA]</scope>
</reference>